<dbReference type="RefSeq" id="WP_197525699.1">
    <property type="nucleotide sequence ID" value="NZ_SJPQ01000002.1"/>
</dbReference>
<sequence>MANNHPSTRHRRLAHSAPRPLRSAFTLVELLVVIAIIAILASLLLVAAAGARNRARQVQVSVEINQLATSLEDQYGTVVSAYPPNAQNDGSGPIDENQIYNDFKRFLKKVAPKHREPDSLISALVGRGAGSGTDAPNLPGGMTAAESLVFWIGGFSSDPNYPISGVGGPSYAIDTTSSAPPPAAQDPIENRLKQIALKVERFGPRDDDGYFDDSDGRFIVYDDPQSDGTLRRINFYTYSILELPYVYFDASRGGALPDTDVPAVTSVILNNPNGASDRFEAIQNVYAVKTPNTNAASATNRPFNFAGDGKFQILHGGIDGAYGSFPRVVEAGGGQFELQGNITYPEGPWTLDLADTLSNLSDSTLANAQP</sequence>
<name>A0A5C5ZN95_9BACT</name>
<dbReference type="AlphaFoldDB" id="A0A5C5ZN95"/>
<accession>A0A5C5ZN95</accession>
<dbReference type="Proteomes" id="UP000315440">
    <property type="component" value="Unassembled WGS sequence"/>
</dbReference>
<keyword evidence="1" id="KW-0812">Transmembrane</keyword>
<gene>
    <name evidence="2" type="ORF">Mal64_24750</name>
</gene>
<reference evidence="2 3" key="1">
    <citation type="submission" date="2019-02" db="EMBL/GenBank/DDBJ databases">
        <title>Deep-cultivation of Planctomycetes and their phenomic and genomic characterization uncovers novel biology.</title>
        <authorList>
            <person name="Wiegand S."/>
            <person name="Jogler M."/>
            <person name="Boedeker C."/>
            <person name="Pinto D."/>
            <person name="Vollmers J."/>
            <person name="Rivas-Marin E."/>
            <person name="Kohn T."/>
            <person name="Peeters S.H."/>
            <person name="Heuer A."/>
            <person name="Rast P."/>
            <person name="Oberbeckmann S."/>
            <person name="Bunk B."/>
            <person name="Jeske O."/>
            <person name="Meyerdierks A."/>
            <person name="Storesund J.E."/>
            <person name="Kallscheuer N."/>
            <person name="Luecker S."/>
            <person name="Lage O.M."/>
            <person name="Pohl T."/>
            <person name="Merkel B.J."/>
            <person name="Hornburger P."/>
            <person name="Mueller R.-W."/>
            <person name="Bruemmer F."/>
            <person name="Labrenz M."/>
            <person name="Spormann A.M."/>
            <person name="Op Den Camp H."/>
            <person name="Overmann J."/>
            <person name="Amann R."/>
            <person name="Jetten M.S.M."/>
            <person name="Mascher T."/>
            <person name="Medema M.H."/>
            <person name="Devos D.P."/>
            <person name="Kaster A.-K."/>
            <person name="Ovreas L."/>
            <person name="Rohde M."/>
            <person name="Galperin M.Y."/>
            <person name="Jogler C."/>
        </authorList>
    </citation>
    <scope>NUCLEOTIDE SEQUENCE [LARGE SCALE GENOMIC DNA]</scope>
    <source>
        <strain evidence="2 3">Mal64</strain>
    </source>
</reference>
<evidence type="ECO:0000313" key="3">
    <source>
        <dbReference type="Proteomes" id="UP000315440"/>
    </source>
</evidence>
<dbReference type="InterPro" id="IPR045584">
    <property type="entry name" value="Pilin-like"/>
</dbReference>
<dbReference type="Gene3D" id="3.30.700.10">
    <property type="entry name" value="Glycoprotein, Type 4 Pilin"/>
    <property type="match status" value="1"/>
</dbReference>
<comment type="caution">
    <text evidence="2">The sequence shown here is derived from an EMBL/GenBank/DDBJ whole genome shotgun (WGS) entry which is preliminary data.</text>
</comment>
<dbReference type="EMBL" id="SJPQ01000002">
    <property type="protein sequence ID" value="TWT88984.1"/>
    <property type="molecule type" value="Genomic_DNA"/>
</dbReference>
<evidence type="ECO:0008006" key="4">
    <source>
        <dbReference type="Google" id="ProtNLM"/>
    </source>
</evidence>
<organism evidence="2 3">
    <name type="scientific">Pseudobythopirellula maris</name>
    <dbReference type="NCBI Taxonomy" id="2527991"/>
    <lineage>
        <taxon>Bacteria</taxon>
        <taxon>Pseudomonadati</taxon>
        <taxon>Planctomycetota</taxon>
        <taxon>Planctomycetia</taxon>
        <taxon>Pirellulales</taxon>
        <taxon>Lacipirellulaceae</taxon>
        <taxon>Pseudobythopirellula</taxon>
    </lineage>
</organism>
<proteinExistence type="predicted"/>
<evidence type="ECO:0000256" key="1">
    <source>
        <dbReference type="SAM" id="Phobius"/>
    </source>
</evidence>
<keyword evidence="1" id="KW-1133">Transmembrane helix</keyword>
<keyword evidence="1" id="KW-0472">Membrane</keyword>
<dbReference type="SUPFAM" id="SSF54523">
    <property type="entry name" value="Pili subunits"/>
    <property type="match status" value="1"/>
</dbReference>
<protein>
    <recommendedName>
        <fullName evidence="4">Major pilin subunit</fullName>
    </recommendedName>
</protein>
<keyword evidence="3" id="KW-1185">Reference proteome</keyword>
<dbReference type="Pfam" id="PF07963">
    <property type="entry name" value="N_methyl"/>
    <property type="match status" value="1"/>
</dbReference>
<dbReference type="InterPro" id="IPR012902">
    <property type="entry name" value="N_methyl_site"/>
</dbReference>
<dbReference type="PANTHER" id="PTHR30093">
    <property type="entry name" value="GENERAL SECRETION PATHWAY PROTEIN G"/>
    <property type="match status" value="1"/>
</dbReference>
<dbReference type="NCBIfam" id="TIGR02532">
    <property type="entry name" value="IV_pilin_GFxxxE"/>
    <property type="match status" value="1"/>
</dbReference>
<feature type="transmembrane region" description="Helical" evidence="1">
    <location>
        <begin position="21"/>
        <end position="49"/>
    </location>
</feature>
<evidence type="ECO:0000313" key="2">
    <source>
        <dbReference type="EMBL" id="TWT88984.1"/>
    </source>
</evidence>